<dbReference type="GO" id="GO:0006952">
    <property type="term" value="P:defense response"/>
    <property type="evidence" value="ECO:0007669"/>
    <property type="project" value="UniProtKB-KW"/>
</dbReference>
<reference evidence="11 12" key="1">
    <citation type="journal article" date="2018" name="PLoS Genet.">
        <title>Population sequencing reveals clonal diversity and ancestral inbreeding in the grapevine cultivar Chardonnay.</title>
        <authorList>
            <person name="Roach M.J."/>
            <person name="Johnson D.L."/>
            <person name="Bohlmann J."/>
            <person name="van Vuuren H.J."/>
            <person name="Jones S.J."/>
            <person name="Pretorius I.S."/>
            <person name="Schmidt S.A."/>
            <person name="Borneman A.R."/>
        </authorList>
    </citation>
    <scope>NUCLEOTIDE SEQUENCE [LARGE SCALE GENOMIC DNA]</scope>
    <source>
        <strain evidence="12">cv. Chardonnay</strain>
        <tissue evidence="11">Leaf</tissue>
    </source>
</reference>
<feature type="domain" description="Disease resistance protein At4g27190-like leucine-rich repeats" evidence="9">
    <location>
        <begin position="736"/>
        <end position="861"/>
    </location>
</feature>
<dbReference type="Pfam" id="PF23598">
    <property type="entry name" value="LRR_14"/>
    <property type="match status" value="1"/>
</dbReference>
<dbReference type="Pfam" id="PF23247">
    <property type="entry name" value="LRR_RPS2"/>
    <property type="match status" value="2"/>
</dbReference>
<dbReference type="SUPFAM" id="SSF52540">
    <property type="entry name" value="P-loop containing nucleoside triphosphate hydrolases"/>
    <property type="match status" value="2"/>
</dbReference>
<keyword evidence="3" id="KW-0547">Nucleotide-binding</keyword>
<feature type="coiled-coil region" evidence="6">
    <location>
        <begin position="1081"/>
        <end position="1108"/>
    </location>
</feature>
<dbReference type="SUPFAM" id="SSF52058">
    <property type="entry name" value="L domain-like"/>
    <property type="match status" value="2"/>
</dbReference>
<evidence type="ECO:0000259" key="9">
    <source>
        <dbReference type="Pfam" id="PF23247"/>
    </source>
</evidence>
<feature type="domain" description="Disease resistance R13L4/SHOC-2-like LRR" evidence="10">
    <location>
        <begin position="456"/>
        <end position="600"/>
    </location>
</feature>
<dbReference type="PRINTS" id="PR00364">
    <property type="entry name" value="DISEASERSIST"/>
</dbReference>
<dbReference type="InterPro" id="IPR001611">
    <property type="entry name" value="Leu-rich_rpt"/>
</dbReference>
<organism evidence="11 12">
    <name type="scientific">Vitis vinifera</name>
    <name type="common">Grape</name>
    <dbReference type="NCBI Taxonomy" id="29760"/>
    <lineage>
        <taxon>Eukaryota</taxon>
        <taxon>Viridiplantae</taxon>
        <taxon>Streptophyta</taxon>
        <taxon>Embryophyta</taxon>
        <taxon>Tracheophyta</taxon>
        <taxon>Spermatophyta</taxon>
        <taxon>Magnoliopsida</taxon>
        <taxon>eudicotyledons</taxon>
        <taxon>Gunneridae</taxon>
        <taxon>Pentapetalae</taxon>
        <taxon>rosids</taxon>
        <taxon>Vitales</taxon>
        <taxon>Vitaceae</taxon>
        <taxon>Viteae</taxon>
        <taxon>Vitis</taxon>
    </lineage>
</organism>
<dbReference type="Gene3D" id="3.80.10.10">
    <property type="entry name" value="Ribonuclease Inhibitor"/>
    <property type="match status" value="3"/>
</dbReference>
<dbReference type="GO" id="GO:0005524">
    <property type="term" value="F:ATP binding"/>
    <property type="evidence" value="ECO:0007669"/>
    <property type="project" value="UniProtKB-KW"/>
</dbReference>
<sequence>MGKALELNRKKDIICLILSYPPFSSVIQGSHEGWILDVLAINQKLREAVYGEKKIDFSELSPRIDQLLDHSIHDIEAYVRSDIILEMQMRHLQNRKPTTKVYNLAIDFAVRQILQDIEIPKFQRILISGRDDAGLLTSRLKNLQHKKGMFDLVIHVKASYYESARDIEDDIARELGLSTSSRQEVDGLLKSKSFLILLDDVDLASSTNLNDVGTNWWNSKKFQKMVCTMGRRADYTEADLEIRLEDHLFTWKLFRMEVGNVVHFSGIQRLAIRMVKECKGHLLVIVLMARALRDIDEVHTWECASLALTLQPTQLRDDDVLFNALAFVCGRLGSAMNCLKYFVEMGCWGKLEEGDLIGRWIRDDLIRKVDEGQKMVGHLVDAFLFKRESLFLWLGGKGLTEPPRDEAWEKAIEVHLMNNKLSELPKSPHCPELRALFLQANHGLRVIPPKFFEGMPALQFLDLSNTAIRSLPSLFELVQLRIFILRGCQLLMELPPEVGNLRNLEVLDLEGTEIISLPMTIKWLTNLKCLRVSFYGYSNQTGQSSDTMIPHNMLSGLTQLEELGIHVNPDDERWDVTMKDIVKEVCSFKHLETLKLYLPEVILVNEFMGSGTSSRNLSLMNFRFIIGSHRKRFVSRLPQEIVVKFEQQKRCLKYVNGEGIPMEIKKILEHATALLLERHLTLTKLSEFGIENTMKLKFCVLGECSKIQTLVDGAENYRQRDDYGYVHQKIILGSLRYLRLHYMKNLGSIWKGPIWEGCLSRLESLELYACPQLKTTFTLALLENLNRLKELVVENCPKINSLVTHEVPAEDMLLKTYLPKLKKISLHYLPKLASMSSGLHIAPHLEWMSFYNCPSIEALSNMEVSSNNLKVIIGEVDWWRALKWRKPVLRRKLDSIFVPIKSDADLMTQLAEIGNQLLAPKQETNLSQQSGSDDSLKPPVVDALKALAVEALKALAMEAGTTSVDKQRHEPSPLPLLSPSTKSSLKPIVVEAGTTSEQTQLSEPTPQPLLSLSTEQDTMADAAEVDLHRVGRSLLTSASSIIGFPKDLKRNYKMLTEGAEKLKALKYDILERSGHKKSPAMREWMDRAEMINEEVNQLETKYNDEMEHPWRLVRFWEHSYLSKDMAKKHNQVQSLLEGHDKRRVWMSKVVEDVVSFLEDEQIRRIGIWGTVGTGKTTESSTKKLQDAIMQRLKMNMEGTVSIKENSHRISEELKGRKCLILLDEVYDFIDLHVVMGINHNQESKVVLASTIGDICNDMEADELINVKPLSDHEAFNMFKEKLGRSIYSPQIERVAEQVVRECGGLPLLINIVAMIFRTKGEDISLWIDGLKHLQRWKDIEGMDHCWKAEGFIPGTVAFRDARHQGHVILDDLINLSLLERSGKGKCVKMNRILRKMALKISLQSDGSKFLAKPCEGLQDFPDSKEWEDANRISLMNNQLCTLPKSLSCHNLSTLLLQRNNGLRAIPFSFFNSMHVLRVLDLHGTGLPHTIRELEKLELLDIRGTKLSFLHIERLIWLKCLRISLSSFSLGIKSGGISAFVSLEEFCVDDDLSVEWPDEDLKIVTEEVATLQKLTSLQFCFPTVDSLDLFVHRSPAWKKISHFSFQFSVGHQDSTSSHFLKSSDNRSLNCLKLVNGGGRHPVITEGPVPEGSLAQLTTLTLTKCPELKKIFSNGMIQQLSKLQHLKVEECHQIEEIIMDSENQVLEVDALPRLKTLVLIDLPELRSIWVDDSLEWPSLQRIQISMCYMLTRLPFNNANATRLRHIQGQQSCSFILKLIEMVAASAKELMYFQAHREIIKQTTIDKTISSCPENFDLEALICSHSWSLNEQRLEF</sequence>
<dbReference type="InterPro" id="IPR055414">
    <property type="entry name" value="LRR_R13L4/SHOC2-like"/>
</dbReference>
<dbReference type="PANTHER" id="PTHR33463:SF209">
    <property type="entry name" value="DISEASE RESISTANCE PROTEIN RPS2-LIKE"/>
    <property type="match status" value="1"/>
</dbReference>
<keyword evidence="2" id="KW-0677">Repeat</keyword>
<dbReference type="InterPro" id="IPR027417">
    <property type="entry name" value="P-loop_NTPase"/>
</dbReference>
<comment type="caution">
    <text evidence="11">The sequence shown here is derived from an EMBL/GenBank/DDBJ whole genome shotgun (WGS) entry which is preliminary data.</text>
</comment>
<feature type="region of interest" description="Disordered" evidence="7">
    <location>
        <begin position="961"/>
        <end position="981"/>
    </location>
</feature>
<name>A0A438JAL2_VITVI</name>
<evidence type="ECO:0000259" key="10">
    <source>
        <dbReference type="Pfam" id="PF23598"/>
    </source>
</evidence>
<feature type="domain" description="NB-ARC" evidence="8">
    <location>
        <begin position="1179"/>
        <end position="1282"/>
    </location>
</feature>
<dbReference type="InterPro" id="IPR050905">
    <property type="entry name" value="Plant_NBS-LRR"/>
</dbReference>
<evidence type="ECO:0000259" key="8">
    <source>
        <dbReference type="Pfam" id="PF00931"/>
    </source>
</evidence>
<dbReference type="InterPro" id="IPR032675">
    <property type="entry name" value="LRR_dom_sf"/>
</dbReference>
<evidence type="ECO:0000256" key="2">
    <source>
        <dbReference type="ARBA" id="ARBA00022737"/>
    </source>
</evidence>
<dbReference type="GO" id="GO:0043531">
    <property type="term" value="F:ADP binding"/>
    <property type="evidence" value="ECO:0007669"/>
    <property type="project" value="InterPro"/>
</dbReference>
<evidence type="ECO:0000313" key="12">
    <source>
        <dbReference type="Proteomes" id="UP000288805"/>
    </source>
</evidence>
<evidence type="ECO:0000313" key="11">
    <source>
        <dbReference type="EMBL" id="RVX05926.1"/>
    </source>
</evidence>
<comment type="similarity">
    <text evidence="1">Belongs to the disease resistance NB-LRR family.</text>
</comment>
<dbReference type="PROSITE" id="PS51450">
    <property type="entry name" value="LRR"/>
    <property type="match status" value="1"/>
</dbReference>
<dbReference type="InterPro" id="IPR002182">
    <property type="entry name" value="NB-ARC"/>
</dbReference>
<evidence type="ECO:0000256" key="5">
    <source>
        <dbReference type="ARBA" id="ARBA00022840"/>
    </source>
</evidence>
<dbReference type="Proteomes" id="UP000288805">
    <property type="component" value="Unassembled WGS sequence"/>
</dbReference>
<evidence type="ECO:0000256" key="7">
    <source>
        <dbReference type="SAM" id="MobiDB-lite"/>
    </source>
</evidence>
<keyword evidence="6" id="KW-0175">Coiled coil</keyword>
<dbReference type="PANTHER" id="PTHR33463">
    <property type="entry name" value="NB-ARC DOMAIN-CONTAINING PROTEIN-RELATED"/>
    <property type="match status" value="1"/>
</dbReference>
<evidence type="ECO:0000256" key="6">
    <source>
        <dbReference type="SAM" id="Coils"/>
    </source>
</evidence>
<keyword evidence="5" id="KW-0067">ATP-binding</keyword>
<protein>
    <submittedName>
        <fullName evidence="11">Disease resistance protein RPS2</fullName>
    </submittedName>
</protein>
<proteinExistence type="inferred from homology"/>
<gene>
    <name evidence="11" type="primary">RPS2_14</name>
    <name evidence="11" type="ORF">CK203_023797</name>
</gene>
<dbReference type="Gene3D" id="1.10.8.430">
    <property type="entry name" value="Helical domain of apoptotic protease-activating factors"/>
    <property type="match status" value="1"/>
</dbReference>
<dbReference type="EMBL" id="QGNW01000054">
    <property type="protein sequence ID" value="RVX05926.1"/>
    <property type="molecule type" value="Genomic_DNA"/>
</dbReference>
<evidence type="ECO:0000256" key="1">
    <source>
        <dbReference type="ARBA" id="ARBA00008894"/>
    </source>
</evidence>
<dbReference type="InterPro" id="IPR057135">
    <property type="entry name" value="At4g27190-like_LRR"/>
</dbReference>
<dbReference type="Pfam" id="PF00931">
    <property type="entry name" value="NB-ARC"/>
    <property type="match status" value="1"/>
</dbReference>
<evidence type="ECO:0000256" key="3">
    <source>
        <dbReference type="ARBA" id="ARBA00022741"/>
    </source>
</evidence>
<evidence type="ECO:0000256" key="4">
    <source>
        <dbReference type="ARBA" id="ARBA00022821"/>
    </source>
</evidence>
<accession>A0A438JAL2</accession>
<feature type="domain" description="Disease resistance protein At4g27190-like leucine-rich repeats" evidence="9">
    <location>
        <begin position="1644"/>
        <end position="1761"/>
    </location>
</feature>
<dbReference type="InterPro" id="IPR042197">
    <property type="entry name" value="Apaf_helical"/>
</dbReference>
<keyword evidence="4" id="KW-0611">Plant defense</keyword>